<reference evidence="2 3" key="1">
    <citation type="submission" date="2021-06" db="EMBL/GenBank/DDBJ databases">
        <authorList>
            <person name="Grouzdev D.S."/>
            <person name="Koziaeva V."/>
        </authorList>
    </citation>
    <scope>NUCLEOTIDE SEQUENCE [LARGE SCALE GENOMIC DNA]</scope>
    <source>
        <strain evidence="2 3">22</strain>
    </source>
</reference>
<evidence type="ECO:0000313" key="3">
    <source>
        <dbReference type="Proteomes" id="UP000766595"/>
    </source>
</evidence>
<evidence type="ECO:0000256" key="1">
    <source>
        <dbReference type="SAM" id="Phobius"/>
    </source>
</evidence>
<comment type="caution">
    <text evidence="2">The sequence shown here is derived from an EMBL/GenBank/DDBJ whole genome shotgun (WGS) entry which is preliminary data.</text>
</comment>
<evidence type="ECO:0000313" key="2">
    <source>
        <dbReference type="EMBL" id="MBT9290635.1"/>
    </source>
</evidence>
<sequence length="256" mass="29483">MQKGYQSIAAGLRGWFEWYYGVTKRADHSRIIITGLIVAVGSILSPWWLPIIFEIAKKYIQIELKIESQPWVGVIVFLIVCVYSFSIFISDKIANNNNKKSELASDALVFRDLLSNSSPANFIDNIRAINARHLYNNDQLILLDKLIDILEDPSKEIINNDLRIEADKLHSLLIDFRDFLGTHFFVFPKSRPKVYTYALYPEWNMDHSGIYDEQKNKLYNTHADNLFVLTKKLLASYDDFFRTGRRVLGAAMPPSG</sequence>
<feature type="transmembrane region" description="Helical" evidence="1">
    <location>
        <begin position="71"/>
        <end position="90"/>
    </location>
</feature>
<dbReference type="AlphaFoldDB" id="A0A947D4I7"/>
<keyword evidence="1" id="KW-1133">Transmembrane helix</keyword>
<keyword evidence="3" id="KW-1185">Reference proteome</keyword>
<dbReference type="EMBL" id="JAHHZF010000006">
    <property type="protein sequence ID" value="MBT9290635.1"/>
    <property type="molecule type" value="Genomic_DNA"/>
</dbReference>
<gene>
    <name evidence="2" type="ORF">KL771_14285</name>
</gene>
<proteinExistence type="predicted"/>
<organism evidence="2 3">
    <name type="scientific">Prosthecodimorpha staleyi</name>
    <dbReference type="NCBI Taxonomy" id="2840188"/>
    <lineage>
        <taxon>Bacteria</taxon>
        <taxon>Pseudomonadati</taxon>
        <taxon>Pseudomonadota</taxon>
        <taxon>Alphaproteobacteria</taxon>
        <taxon>Hyphomicrobiales</taxon>
        <taxon>Ancalomicrobiaceae</taxon>
        <taxon>Prosthecodimorpha</taxon>
    </lineage>
</organism>
<dbReference type="Proteomes" id="UP000766595">
    <property type="component" value="Unassembled WGS sequence"/>
</dbReference>
<feature type="transmembrane region" description="Helical" evidence="1">
    <location>
        <begin position="31"/>
        <end position="51"/>
    </location>
</feature>
<dbReference type="RefSeq" id="WP_261969221.1">
    <property type="nucleotide sequence ID" value="NZ_JAHHZF010000006.1"/>
</dbReference>
<keyword evidence="1" id="KW-0812">Transmembrane</keyword>
<name>A0A947D4I7_9HYPH</name>
<protein>
    <submittedName>
        <fullName evidence="2">Uncharacterized protein</fullName>
    </submittedName>
</protein>
<keyword evidence="1" id="KW-0472">Membrane</keyword>
<accession>A0A947D4I7</accession>